<sequence>MTSPMNILAKEIILVGSKLWCKCICYCFLTYILSTSSFKCHDRTFSVMWNAGLLTCRTKFPENYVPLMFGACSVYVPLMLGALPLLRL</sequence>
<keyword evidence="3" id="KW-1185">Reference proteome</keyword>
<comment type="caution">
    <text evidence="2">The sequence shown here is derived from an EMBL/GenBank/DDBJ whole genome shotgun (WGS) entry which is preliminary data.</text>
</comment>
<name>A0A9J5WTG9_SOLCO</name>
<evidence type="ECO:0000313" key="3">
    <source>
        <dbReference type="Proteomes" id="UP000824120"/>
    </source>
</evidence>
<dbReference type="EMBL" id="JACXVP010000011">
    <property type="protein sequence ID" value="KAG5578288.1"/>
    <property type="molecule type" value="Genomic_DNA"/>
</dbReference>
<keyword evidence="1" id="KW-0472">Membrane</keyword>
<organism evidence="2 3">
    <name type="scientific">Solanum commersonii</name>
    <name type="common">Commerson's wild potato</name>
    <name type="synonym">Commerson's nightshade</name>
    <dbReference type="NCBI Taxonomy" id="4109"/>
    <lineage>
        <taxon>Eukaryota</taxon>
        <taxon>Viridiplantae</taxon>
        <taxon>Streptophyta</taxon>
        <taxon>Embryophyta</taxon>
        <taxon>Tracheophyta</taxon>
        <taxon>Spermatophyta</taxon>
        <taxon>Magnoliopsida</taxon>
        <taxon>eudicotyledons</taxon>
        <taxon>Gunneridae</taxon>
        <taxon>Pentapetalae</taxon>
        <taxon>asterids</taxon>
        <taxon>lamiids</taxon>
        <taxon>Solanales</taxon>
        <taxon>Solanaceae</taxon>
        <taxon>Solanoideae</taxon>
        <taxon>Solaneae</taxon>
        <taxon>Solanum</taxon>
    </lineage>
</organism>
<protein>
    <submittedName>
        <fullName evidence="2">Uncharacterized protein</fullName>
    </submittedName>
</protein>
<keyword evidence="1" id="KW-0812">Transmembrane</keyword>
<feature type="transmembrane region" description="Helical" evidence="1">
    <location>
        <begin position="12"/>
        <end position="33"/>
    </location>
</feature>
<keyword evidence="1" id="KW-1133">Transmembrane helix</keyword>
<reference evidence="2 3" key="1">
    <citation type="submission" date="2020-09" db="EMBL/GenBank/DDBJ databases">
        <title>De no assembly of potato wild relative species, Solanum commersonii.</title>
        <authorList>
            <person name="Cho K."/>
        </authorList>
    </citation>
    <scope>NUCLEOTIDE SEQUENCE [LARGE SCALE GENOMIC DNA]</scope>
    <source>
        <strain evidence="2">LZ3.2</strain>
        <tissue evidence="2">Leaf</tissue>
    </source>
</reference>
<proteinExistence type="predicted"/>
<dbReference type="Proteomes" id="UP000824120">
    <property type="component" value="Chromosome 11"/>
</dbReference>
<accession>A0A9J5WTG9</accession>
<gene>
    <name evidence="2" type="ORF">H5410_058422</name>
</gene>
<evidence type="ECO:0000313" key="2">
    <source>
        <dbReference type="EMBL" id="KAG5578288.1"/>
    </source>
</evidence>
<evidence type="ECO:0000256" key="1">
    <source>
        <dbReference type="SAM" id="Phobius"/>
    </source>
</evidence>
<dbReference type="AlphaFoldDB" id="A0A9J5WTG9"/>
<feature type="transmembrane region" description="Helical" evidence="1">
    <location>
        <begin position="64"/>
        <end position="86"/>
    </location>
</feature>